<proteinExistence type="predicted"/>
<accession>A0ABP8KH10</accession>
<protein>
    <recommendedName>
        <fullName evidence="4">Oxidoreductase</fullName>
    </recommendedName>
</protein>
<dbReference type="RefSeq" id="WP_345205426.1">
    <property type="nucleotide sequence ID" value="NZ_BAABGM010000013.1"/>
</dbReference>
<feature type="region of interest" description="Disordered" evidence="1">
    <location>
        <begin position="1"/>
        <end position="24"/>
    </location>
</feature>
<dbReference type="Proteomes" id="UP001500945">
    <property type="component" value="Unassembled WGS sequence"/>
</dbReference>
<sequence length="107" mass="12184">MAWWRRGRGQQAPHGGGDTTGARTHLADFVRTRRGVEAYVEPATNVTATTLVLIAHDGEWTRRALPSRPTAFEVARSLDIPVYDVNQTGYPARMREWTARQRRPKQR</sequence>
<comment type="caution">
    <text evidence="2">The sequence shown here is derived from an EMBL/GenBank/DDBJ whole genome shotgun (WGS) entry which is preliminary data.</text>
</comment>
<gene>
    <name evidence="2" type="ORF">GCM10023168_20650</name>
</gene>
<evidence type="ECO:0000313" key="2">
    <source>
        <dbReference type="EMBL" id="GAA4406169.1"/>
    </source>
</evidence>
<evidence type="ECO:0000256" key="1">
    <source>
        <dbReference type="SAM" id="MobiDB-lite"/>
    </source>
</evidence>
<dbReference type="EMBL" id="BAABGM010000013">
    <property type="protein sequence ID" value="GAA4406169.1"/>
    <property type="molecule type" value="Genomic_DNA"/>
</dbReference>
<organism evidence="2 3">
    <name type="scientific">Fodinibacter luteus</name>
    <dbReference type="NCBI Taxonomy" id="552064"/>
    <lineage>
        <taxon>Bacteria</taxon>
        <taxon>Bacillati</taxon>
        <taxon>Actinomycetota</taxon>
        <taxon>Actinomycetes</taxon>
        <taxon>Micrococcales</taxon>
        <taxon>Intrasporangiaceae</taxon>
        <taxon>Fodinibacter (ex Wang et al. 2009)</taxon>
    </lineage>
</organism>
<evidence type="ECO:0008006" key="4">
    <source>
        <dbReference type="Google" id="ProtNLM"/>
    </source>
</evidence>
<evidence type="ECO:0000313" key="3">
    <source>
        <dbReference type="Proteomes" id="UP001500945"/>
    </source>
</evidence>
<reference evidence="3" key="1">
    <citation type="journal article" date="2019" name="Int. J. Syst. Evol. Microbiol.">
        <title>The Global Catalogue of Microorganisms (GCM) 10K type strain sequencing project: providing services to taxonomists for standard genome sequencing and annotation.</title>
        <authorList>
            <consortium name="The Broad Institute Genomics Platform"/>
            <consortium name="The Broad Institute Genome Sequencing Center for Infectious Disease"/>
            <person name="Wu L."/>
            <person name="Ma J."/>
        </authorList>
    </citation>
    <scope>NUCLEOTIDE SEQUENCE [LARGE SCALE GENOMIC DNA]</scope>
    <source>
        <strain evidence="3">JCM 17809</strain>
    </source>
</reference>
<name>A0ABP8KH10_9MICO</name>
<keyword evidence="3" id="KW-1185">Reference proteome</keyword>